<sequence length="351" mass="38788">MDTQRSYRTQRVDVVIYPGFKALEATSALTVFEYANAKRLEVGLPPAYELRLCAPEPGMIPSDTQIVLEARYGLALGADIALIVGARDIERALAEQPGLVDWSRRMAQRAATLVGVCSGAFFLAEAGLLDGQRATTHWRLSSCLAQRYPRIDVVEDAIFLQAGHLWTSAGVTAALDLGLALVERDLGLDVALAVARDLVVYLKRPGGQSQFSHFLHSQMTQHAGVRQLQEWILSNLDRPLSLAVLSDRAAMSPRNLARVFRRETGCSPAEFVERGRIELARRLLEDGEAPLKQLAQRCGFSSDDHLRRVFQRQLGVTPRAYQQRFGRGAGATKKLIDPSSGRLSARLKRSR</sequence>
<evidence type="ECO:0000256" key="1">
    <source>
        <dbReference type="ARBA" id="ARBA00023015"/>
    </source>
</evidence>
<dbReference type="Proteomes" id="UP001268036">
    <property type="component" value="Unassembled WGS sequence"/>
</dbReference>
<dbReference type="Pfam" id="PF12833">
    <property type="entry name" value="HTH_18"/>
    <property type="match status" value="1"/>
</dbReference>
<dbReference type="InterPro" id="IPR018060">
    <property type="entry name" value="HTH_AraC"/>
</dbReference>
<dbReference type="GO" id="GO:0009893">
    <property type="term" value="P:positive regulation of metabolic process"/>
    <property type="evidence" value="ECO:0007669"/>
    <property type="project" value="UniProtKB-ARBA"/>
</dbReference>
<dbReference type="InterPro" id="IPR009057">
    <property type="entry name" value="Homeodomain-like_sf"/>
</dbReference>
<protein>
    <submittedName>
        <fullName evidence="6">Transcriptional regulator GlxA family with amidase domain</fullName>
    </submittedName>
</protein>
<dbReference type="PANTHER" id="PTHR43130">
    <property type="entry name" value="ARAC-FAMILY TRANSCRIPTIONAL REGULATOR"/>
    <property type="match status" value="1"/>
</dbReference>
<feature type="region of interest" description="Disordered" evidence="4">
    <location>
        <begin position="331"/>
        <end position="351"/>
    </location>
</feature>
<dbReference type="PROSITE" id="PS01124">
    <property type="entry name" value="HTH_ARAC_FAMILY_2"/>
    <property type="match status" value="1"/>
</dbReference>
<dbReference type="SUPFAM" id="SSF46689">
    <property type="entry name" value="Homeodomain-like"/>
    <property type="match status" value="2"/>
</dbReference>
<gene>
    <name evidence="6" type="ORF">QE440_003600</name>
</gene>
<dbReference type="InterPro" id="IPR052158">
    <property type="entry name" value="INH-QAR"/>
</dbReference>
<dbReference type="GO" id="GO:0043565">
    <property type="term" value="F:sequence-specific DNA binding"/>
    <property type="evidence" value="ECO:0007669"/>
    <property type="project" value="InterPro"/>
</dbReference>
<dbReference type="AlphaFoldDB" id="A0AAJ2EXU3"/>
<keyword evidence="1" id="KW-0805">Transcription regulation</keyword>
<evidence type="ECO:0000256" key="3">
    <source>
        <dbReference type="ARBA" id="ARBA00023163"/>
    </source>
</evidence>
<dbReference type="InterPro" id="IPR029062">
    <property type="entry name" value="Class_I_gatase-like"/>
</dbReference>
<feature type="domain" description="HTH araC/xylS-type" evidence="5">
    <location>
        <begin position="226"/>
        <end position="324"/>
    </location>
</feature>
<dbReference type="Gene3D" id="3.40.50.880">
    <property type="match status" value="1"/>
</dbReference>
<dbReference type="PANTHER" id="PTHR43130:SF3">
    <property type="entry name" value="HTH-TYPE TRANSCRIPTIONAL REGULATOR RV1931C"/>
    <property type="match status" value="1"/>
</dbReference>
<dbReference type="SUPFAM" id="SSF52317">
    <property type="entry name" value="Class I glutamine amidotransferase-like"/>
    <property type="match status" value="1"/>
</dbReference>
<dbReference type="SMART" id="SM00342">
    <property type="entry name" value="HTH_ARAC"/>
    <property type="match status" value="1"/>
</dbReference>
<organism evidence="6 7">
    <name type="scientific">Pseudomonas oryzihabitans</name>
    <dbReference type="NCBI Taxonomy" id="47885"/>
    <lineage>
        <taxon>Bacteria</taxon>
        <taxon>Pseudomonadati</taxon>
        <taxon>Pseudomonadota</taxon>
        <taxon>Gammaproteobacteria</taxon>
        <taxon>Pseudomonadales</taxon>
        <taxon>Pseudomonadaceae</taxon>
        <taxon>Pseudomonas</taxon>
    </lineage>
</organism>
<dbReference type="RefSeq" id="WP_309760782.1">
    <property type="nucleotide sequence ID" value="NZ_JAVJAF010000001.1"/>
</dbReference>
<dbReference type="GO" id="GO:0003700">
    <property type="term" value="F:DNA-binding transcription factor activity"/>
    <property type="evidence" value="ECO:0007669"/>
    <property type="project" value="InterPro"/>
</dbReference>
<dbReference type="InterPro" id="IPR002818">
    <property type="entry name" value="DJ-1/PfpI"/>
</dbReference>
<keyword evidence="3" id="KW-0804">Transcription</keyword>
<evidence type="ECO:0000313" key="6">
    <source>
        <dbReference type="EMBL" id="MDR6235859.1"/>
    </source>
</evidence>
<dbReference type="EMBL" id="JAVJAF010000001">
    <property type="protein sequence ID" value="MDR6235859.1"/>
    <property type="molecule type" value="Genomic_DNA"/>
</dbReference>
<evidence type="ECO:0000256" key="2">
    <source>
        <dbReference type="ARBA" id="ARBA00023125"/>
    </source>
</evidence>
<dbReference type="InterPro" id="IPR018062">
    <property type="entry name" value="HTH_AraC-typ_CS"/>
</dbReference>
<dbReference type="Gene3D" id="1.10.10.60">
    <property type="entry name" value="Homeodomain-like"/>
    <property type="match status" value="1"/>
</dbReference>
<dbReference type="Pfam" id="PF01965">
    <property type="entry name" value="DJ-1_PfpI"/>
    <property type="match status" value="1"/>
</dbReference>
<evidence type="ECO:0000313" key="7">
    <source>
        <dbReference type="Proteomes" id="UP001268036"/>
    </source>
</evidence>
<evidence type="ECO:0000259" key="5">
    <source>
        <dbReference type="PROSITE" id="PS01124"/>
    </source>
</evidence>
<name>A0AAJ2EXU3_9PSED</name>
<keyword evidence="2" id="KW-0238">DNA-binding</keyword>
<comment type="caution">
    <text evidence="6">The sequence shown here is derived from an EMBL/GenBank/DDBJ whole genome shotgun (WGS) entry which is preliminary data.</text>
</comment>
<accession>A0AAJ2EXU3</accession>
<reference evidence="6" key="1">
    <citation type="submission" date="2023-08" db="EMBL/GenBank/DDBJ databases">
        <title>Functional and genomic diversity of the sorghum phyllosphere microbiome.</title>
        <authorList>
            <person name="Shade A."/>
        </authorList>
    </citation>
    <scope>NUCLEOTIDE SEQUENCE</scope>
    <source>
        <strain evidence="6">SORGH_AS_0201</strain>
    </source>
</reference>
<dbReference type="CDD" id="cd03137">
    <property type="entry name" value="GATase1_AraC_1"/>
    <property type="match status" value="1"/>
</dbReference>
<proteinExistence type="predicted"/>
<dbReference type="PROSITE" id="PS00041">
    <property type="entry name" value="HTH_ARAC_FAMILY_1"/>
    <property type="match status" value="1"/>
</dbReference>
<evidence type="ECO:0000256" key="4">
    <source>
        <dbReference type="SAM" id="MobiDB-lite"/>
    </source>
</evidence>